<gene>
    <name evidence="4" type="ORF">ANN_10366</name>
</gene>
<accession>A0ABQ8TR34</accession>
<evidence type="ECO:0000313" key="5">
    <source>
        <dbReference type="Proteomes" id="UP001148838"/>
    </source>
</evidence>
<comment type="caution">
    <text evidence="4">The sequence shown here is derived from an EMBL/GenBank/DDBJ whole genome shotgun (WGS) entry which is preliminary data.</text>
</comment>
<dbReference type="InterPro" id="IPR013783">
    <property type="entry name" value="Ig-like_fold"/>
</dbReference>
<comment type="subcellular location">
    <subcellularLocation>
        <location evidence="1">Membrane</location>
        <topology evidence="1">Single-pass type I membrane protein</topology>
    </subcellularLocation>
</comment>
<dbReference type="Gene3D" id="2.60.40.10">
    <property type="entry name" value="Immunoglobulins"/>
    <property type="match status" value="4"/>
</dbReference>
<name>A0ABQ8TR34_PERAM</name>
<evidence type="ECO:0000256" key="1">
    <source>
        <dbReference type="ARBA" id="ARBA00004479"/>
    </source>
</evidence>
<keyword evidence="5" id="KW-1185">Reference proteome</keyword>
<feature type="domain" description="Fibronectin type-III" evidence="3">
    <location>
        <begin position="298"/>
        <end position="394"/>
    </location>
</feature>
<dbReference type="EMBL" id="JAJSOF020000005">
    <property type="protein sequence ID" value="KAJ4448351.1"/>
    <property type="molecule type" value="Genomic_DNA"/>
</dbReference>
<dbReference type="SMART" id="SM00060">
    <property type="entry name" value="FN3"/>
    <property type="match status" value="4"/>
</dbReference>
<feature type="domain" description="Fibronectin type-III" evidence="3">
    <location>
        <begin position="59"/>
        <end position="148"/>
    </location>
</feature>
<dbReference type="SUPFAM" id="SSF49265">
    <property type="entry name" value="Fibronectin type III"/>
    <property type="match status" value="3"/>
</dbReference>
<dbReference type="PANTHER" id="PTHR46957">
    <property type="entry name" value="CYTOKINE RECEPTOR"/>
    <property type="match status" value="1"/>
</dbReference>
<dbReference type="InterPro" id="IPR003961">
    <property type="entry name" value="FN3_dom"/>
</dbReference>
<dbReference type="InterPro" id="IPR036116">
    <property type="entry name" value="FN3_sf"/>
</dbReference>
<feature type="region of interest" description="Disordered" evidence="2">
    <location>
        <begin position="277"/>
        <end position="299"/>
    </location>
</feature>
<dbReference type="InterPro" id="IPR050713">
    <property type="entry name" value="RTP_Phos/Ushers"/>
</dbReference>
<proteinExistence type="predicted"/>
<dbReference type="Proteomes" id="UP001148838">
    <property type="component" value="Unassembled WGS sequence"/>
</dbReference>
<dbReference type="PANTHER" id="PTHR46957:SF6">
    <property type="entry name" value="PROTEIN-TYROSINE-PHOSPHATASE"/>
    <property type="match status" value="1"/>
</dbReference>
<dbReference type="CDD" id="cd00063">
    <property type="entry name" value="FN3"/>
    <property type="match status" value="4"/>
</dbReference>
<dbReference type="Pfam" id="PF00041">
    <property type="entry name" value="fn3"/>
    <property type="match status" value="3"/>
</dbReference>
<reference evidence="4 5" key="1">
    <citation type="journal article" date="2022" name="Allergy">
        <title>Genome assembly and annotation of Periplaneta americana reveal a comprehensive cockroach allergen profile.</title>
        <authorList>
            <person name="Wang L."/>
            <person name="Xiong Q."/>
            <person name="Saelim N."/>
            <person name="Wang L."/>
            <person name="Nong W."/>
            <person name="Wan A.T."/>
            <person name="Shi M."/>
            <person name="Liu X."/>
            <person name="Cao Q."/>
            <person name="Hui J.H.L."/>
            <person name="Sookrung N."/>
            <person name="Leung T.F."/>
            <person name="Tungtrongchitr A."/>
            <person name="Tsui S.K.W."/>
        </authorList>
    </citation>
    <scope>NUCLEOTIDE SEQUENCE [LARGE SCALE GENOMIC DNA]</scope>
    <source>
        <strain evidence="4">PWHHKU_190912</strain>
    </source>
</reference>
<organism evidence="4 5">
    <name type="scientific">Periplaneta americana</name>
    <name type="common">American cockroach</name>
    <name type="synonym">Blatta americana</name>
    <dbReference type="NCBI Taxonomy" id="6978"/>
    <lineage>
        <taxon>Eukaryota</taxon>
        <taxon>Metazoa</taxon>
        <taxon>Ecdysozoa</taxon>
        <taxon>Arthropoda</taxon>
        <taxon>Hexapoda</taxon>
        <taxon>Insecta</taxon>
        <taxon>Pterygota</taxon>
        <taxon>Neoptera</taxon>
        <taxon>Polyneoptera</taxon>
        <taxon>Dictyoptera</taxon>
        <taxon>Blattodea</taxon>
        <taxon>Blattoidea</taxon>
        <taxon>Blattidae</taxon>
        <taxon>Blattinae</taxon>
        <taxon>Periplaneta</taxon>
    </lineage>
</organism>
<feature type="domain" description="Fibronectin type-III" evidence="3">
    <location>
        <begin position="184"/>
        <end position="293"/>
    </location>
</feature>
<evidence type="ECO:0000259" key="3">
    <source>
        <dbReference type="PROSITE" id="PS50853"/>
    </source>
</evidence>
<dbReference type="PROSITE" id="PS50853">
    <property type="entry name" value="FN3"/>
    <property type="match status" value="3"/>
</dbReference>
<protein>
    <recommendedName>
        <fullName evidence="3">Fibronectin type-III domain-containing protein</fullName>
    </recommendedName>
</protein>
<sequence>MCEAERAHYVLASVPFRGLLASTLLETSAVISQFEGFGKCSSIATDGAEATAGHKVPEMPKNIRVNDQQSRSLQLSWTQPYAGNSAITNYIIQYKLVSVLEFSFLQNYIRRPGSSVGRAAGYGLEGQGSILSGDGIFSRCRTFRTAPSSSASYKIEYQVFPGVKVVKAWCRPHHLILVPSSKWGTSRCSCRSKSSTELFVSWEPPERELWNGNLLRYYVGYQEHSSHMTISSSPSTTTHNYNFKTVEVGAQYGGEVVLQGLAKYTTYSIVVQAYNSRGAGPSSEPVTSRTQEDVPSLPPENVQCSALTSQSLQVSWDPPPLEGRNGLVVGYKVSHQPAEEWYEKDEQETKVTTSQKTTIPSLRKYTNYSISVLAFTSVGDGVRSPPIFCCTEEDGTYLQYMYTVPSAPADIKAVISSSNKILVSWLPPLHPNGQLTAHTFYMGIIEDGKEGLELNGLHQLLVYVDDVNMLGENPQTIRENTGILLEASKAIGLEVNPEKTKLRVFENKVLRKIFGAKRDEVTGEWRKLHNAELHALYSSPDIIRNIKSRRLRWAGHVARMGESRNAYRVLVGRPEGKRPLGRPRRRWEDNINMDLREVGYDDRDWTNLAQDRDRWRAYMRAAMNLWVP</sequence>
<evidence type="ECO:0000256" key="2">
    <source>
        <dbReference type="SAM" id="MobiDB-lite"/>
    </source>
</evidence>
<evidence type="ECO:0000313" key="4">
    <source>
        <dbReference type="EMBL" id="KAJ4448351.1"/>
    </source>
</evidence>